<evidence type="ECO:0000256" key="2">
    <source>
        <dbReference type="ARBA" id="ARBA00020000"/>
    </source>
</evidence>
<name>A0ABD3W5S3_SINWO</name>
<feature type="compositionally biased region" description="Basic and acidic residues" evidence="3">
    <location>
        <begin position="85"/>
        <end position="101"/>
    </location>
</feature>
<evidence type="ECO:0000259" key="4">
    <source>
        <dbReference type="SMART" id="SM00993"/>
    </source>
</evidence>
<evidence type="ECO:0000256" key="3">
    <source>
        <dbReference type="SAM" id="MobiDB-lite"/>
    </source>
</evidence>
<feature type="compositionally biased region" description="Acidic residues" evidence="3">
    <location>
        <begin position="49"/>
        <end position="64"/>
    </location>
</feature>
<sequence>MAATREKRSNAGSKMSRLLEAEDDDDFYKTTYGGFSEEADDIDYHTEDSESEDTDSDISIDENDEVKSDVEDDEPKRKRGVVTKAYKEPANKPNDDTERKPKEKKKKKKSSEWSAVQIYHSPQGKKAVRQSTSNLSQSVALRQQERDAKAKLLKEIAAAKKVPEVRRLTQAELLEEAKITEEMNLKSVENFYKMELEKKKARVQKSAYRGSMIRYHSTTMPLIEDITTEMEINVEGDGEQSKKEEPANSKENTDKCSRTFIIFTDERTFKDYFPKKKIKPPNKQYCPVTRLPAKYFDPVTNTPYATIQAFKLIREAYAQQIQSEENLVDQRKKQKTDSSQKGNS</sequence>
<feature type="compositionally biased region" description="Basic and acidic residues" evidence="3">
    <location>
        <begin position="239"/>
        <end position="254"/>
    </location>
</feature>
<feature type="domain" description="Vps72/YL1 C-terminal" evidence="4">
    <location>
        <begin position="284"/>
        <end position="313"/>
    </location>
</feature>
<reference evidence="5 6" key="1">
    <citation type="submission" date="2024-11" db="EMBL/GenBank/DDBJ databases">
        <title>Chromosome-level genome assembly of the freshwater bivalve Anodonta woodiana.</title>
        <authorList>
            <person name="Chen X."/>
        </authorList>
    </citation>
    <scope>NUCLEOTIDE SEQUENCE [LARGE SCALE GENOMIC DNA]</scope>
    <source>
        <strain evidence="5">MN2024</strain>
        <tissue evidence="5">Gills</tissue>
    </source>
</reference>
<feature type="region of interest" description="Disordered" evidence="3">
    <location>
        <begin position="1"/>
        <end position="132"/>
    </location>
</feature>
<dbReference type="PANTHER" id="PTHR13275">
    <property type="entry name" value="YL-1 PROTEIN TRANSCRIPTION FACTOR-LIKE 1"/>
    <property type="match status" value="1"/>
</dbReference>
<dbReference type="EMBL" id="JBJQND010000008">
    <property type="protein sequence ID" value="KAL3869240.1"/>
    <property type="molecule type" value="Genomic_DNA"/>
</dbReference>
<comment type="similarity">
    <text evidence="1">Belongs to the VPS72/YL1 family.</text>
</comment>
<evidence type="ECO:0000313" key="5">
    <source>
        <dbReference type="EMBL" id="KAL3869240.1"/>
    </source>
</evidence>
<evidence type="ECO:0000313" key="6">
    <source>
        <dbReference type="Proteomes" id="UP001634394"/>
    </source>
</evidence>
<dbReference type="Proteomes" id="UP001634394">
    <property type="component" value="Unassembled WGS sequence"/>
</dbReference>
<dbReference type="Pfam" id="PF08265">
    <property type="entry name" value="YL1_C"/>
    <property type="match status" value="1"/>
</dbReference>
<dbReference type="SMART" id="SM00993">
    <property type="entry name" value="YL1_C"/>
    <property type="match status" value="1"/>
</dbReference>
<dbReference type="InterPro" id="IPR046757">
    <property type="entry name" value="YL1_N"/>
</dbReference>
<feature type="compositionally biased region" description="Basic and acidic residues" evidence="3">
    <location>
        <begin position="328"/>
        <end position="338"/>
    </location>
</feature>
<accession>A0ABD3W5S3</accession>
<protein>
    <recommendedName>
        <fullName evidence="2">Vacuolar protein sorting-associated protein 72 homolog</fullName>
    </recommendedName>
</protein>
<comment type="caution">
    <text evidence="5">The sequence shown here is derived from an EMBL/GenBank/DDBJ whole genome shotgun (WGS) entry which is preliminary data.</text>
</comment>
<dbReference type="AlphaFoldDB" id="A0ABD3W5S3"/>
<feature type="region of interest" description="Disordered" evidence="3">
    <location>
        <begin position="235"/>
        <end position="254"/>
    </location>
</feature>
<keyword evidence="6" id="KW-1185">Reference proteome</keyword>
<dbReference type="InterPro" id="IPR013272">
    <property type="entry name" value="Vps72/YL1_C"/>
</dbReference>
<proteinExistence type="inferred from homology"/>
<gene>
    <name evidence="5" type="ORF">ACJMK2_041947</name>
</gene>
<dbReference type="Pfam" id="PF05764">
    <property type="entry name" value="YL1"/>
    <property type="match status" value="1"/>
</dbReference>
<dbReference type="PANTHER" id="PTHR13275:SF4">
    <property type="entry name" value="VACUOLAR PROTEIN SORTING-ASSOCIATED PROTEIN 72 HOMOLOG"/>
    <property type="match status" value="1"/>
</dbReference>
<organism evidence="5 6">
    <name type="scientific">Sinanodonta woodiana</name>
    <name type="common">Chinese pond mussel</name>
    <name type="synonym">Anodonta woodiana</name>
    <dbReference type="NCBI Taxonomy" id="1069815"/>
    <lineage>
        <taxon>Eukaryota</taxon>
        <taxon>Metazoa</taxon>
        <taxon>Spiralia</taxon>
        <taxon>Lophotrochozoa</taxon>
        <taxon>Mollusca</taxon>
        <taxon>Bivalvia</taxon>
        <taxon>Autobranchia</taxon>
        <taxon>Heteroconchia</taxon>
        <taxon>Palaeoheterodonta</taxon>
        <taxon>Unionida</taxon>
        <taxon>Unionoidea</taxon>
        <taxon>Unionidae</taxon>
        <taxon>Unioninae</taxon>
        <taxon>Sinanodonta</taxon>
    </lineage>
</organism>
<feature type="region of interest" description="Disordered" evidence="3">
    <location>
        <begin position="325"/>
        <end position="344"/>
    </location>
</feature>
<evidence type="ECO:0000256" key="1">
    <source>
        <dbReference type="ARBA" id="ARBA00006832"/>
    </source>
</evidence>